<reference evidence="2 3" key="1">
    <citation type="journal article" date="2018" name="Nat. Ecol. Evol.">
        <title>Pezizomycetes genomes reveal the molecular basis of ectomycorrhizal truffle lifestyle.</title>
        <authorList>
            <person name="Murat C."/>
            <person name="Payen T."/>
            <person name="Noel B."/>
            <person name="Kuo A."/>
            <person name="Morin E."/>
            <person name="Chen J."/>
            <person name="Kohler A."/>
            <person name="Krizsan K."/>
            <person name="Balestrini R."/>
            <person name="Da Silva C."/>
            <person name="Montanini B."/>
            <person name="Hainaut M."/>
            <person name="Levati E."/>
            <person name="Barry K.W."/>
            <person name="Belfiori B."/>
            <person name="Cichocki N."/>
            <person name="Clum A."/>
            <person name="Dockter R.B."/>
            <person name="Fauchery L."/>
            <person name="Guy J."/>
            <person name="Iotti M."/>
            <person name="Le Tacon F."/>
            <person name="Lindquist E.A."/>
            <person name="Lipzen A."/>
            <person name="Malagnac F."/>
            <person name="Mello A."/>
            <person name="Molinier V."/>
            <person name="Miyauchi S."/>
            <person name="Poulain J."/>
            <person name="Riccioni C."/>
            <person name="Rubini A."/>
            <person name="Sitrit Y."/>
            <person name="Splivallo R."/>
            <person name="Traeger S."/>
            <person name="Wang M."/>
            <person name="Zifcakova L."/>
            <person name="Wipf D."/>
            <person name="Zambonelli A."/>
            <person name="Paolocci F."/>
            <person name="Nowrousian M."/>
            <person name="Ottonello S."/>
            <person name="Baldrian P."/>
            <person name="Spatafora J.W."/>
            <person name="Henrissat B."/>
            <person name="Nagy L.G."/>
            <person name="Aury J.M."/>
            <person name="Wincker P."/>
            <person name="Grigoriev I.V."/>
            <person name="Bonfante P."/>
            <person name="Martin F.M."/>
        </authorList>
    </citation>
    <scope>NUCLEOTIDE SEQUENCE [LARGE SCALE GENOMIC DNA]</scope>
    <source>
        <strain evidence="2 3">120613-1</strain>
    </source>
</reference>
<protein>
    <submittedName>
        <fullName evidence="2">Uncharacterized protein</fullName>
    </submittedName>
</protein>
<sequence>MSNYYFPDVATTTNNTADLVPGARPLWPNSPARSTDGRRQSIVSQATLPAQSTAVEPAPTPGPKMVIKGGGRTEKPTLASSCSSSPPWPGAIVSSARSVSPRREERQQPRSISDYESSGSDTE</sequence>
<proteinExistence type="predicted"/>
<gene>
    <name evidence="2" type="ORF">L873DRAFT_1846375</name>
</gene>
<feature type="compositionally biased region" description="Polar residues" evidence="1">
    <location>
        <begin position="41"/>
        <end position="54"/>
    </location>
</feature>
<accession>A0A3N4J983</accession>
<feature type="compositionally biased region" description="Polar residues" evidence="1">
    <location>
        <begin position="109"/>
        <end position="123"/>
    </location>
</feature>
<feature type="region of interest" description="Disordered" evidence="1">
    <location>
        <begin position="1"/>
        <end position="123"/>
    </location>
</feature>
<keyword evidence="3" id="KW-1185">Reference proteome</keyword>
<evidence type="ECO:0000256" key="1">
    <source>
        <dbReference type="SAM" id="MobiDB-lite"/>
    </source>
</evidence>
<evidence type="ECO:0000313" key="3">
    <source>
        <dbReference type="Proteomes" id="UP000276215"/>
    </source>
</evidence>
<dbReference type="AlphaFoldDB" id="A0A3N4J983"/>
<name>A0A3N4J983_9PEZI</name>
<dbReference type="Proteomes" id="UP000276215">
    <property type="component" value="Unassembled WGS sequence"/>
</dbReference>
<organism evidence="2 3">
    <name type="scientific">Choiromyces venosus 120613-1</name>
    <dbReference type="NCBI Taxonomy" id="1336337"/>
    <lineage>
        <taxon>Eukaryota</taxon>
        <taxon>Fungi</taxon>
        <taxon>Dikarya</taxon>
        <taxon>Ascomycota</taxon>
        <taxon>Pezizomycotina</taxon>
        <taxon>Pezizomycetes</taxon>
        <taxon>Pezizales</taxon>
        <taxon>Tuberaceae</taxon>
        <taxon>Choiromyces</taxon>
    </lineage>
</organism>
<evidence type="ECO:0000313" key="2">
    <source>
        <dbReference type="EMBL" id="RPA94796.1"/>
    </source>
</evidence>
<dbReference type="EMBL" id="ML120433">
    <property type="protein sequence ID" value="RPA94796.1"/>
    <property type="molecule type" value="Genomic_DNA"/>
</dbReference>